<evidence type="ECO:0000259" key="3">
    <source>
        <dbReference type="Pfam" id="PF00487"/>
    </source>
</evidence>
<feature type="transmembrane region" description="Helical" evidence="2">
    <location>
        <begin position="134"/>
        <end position="150"/>
    </location>
</feature>
<dbReference type="GO" id="GO:0016491">
    <property type="term" value="F:oxidoreductase activity"/>
    <property type="evidence" value="ECO:0007669"/>
    <property type="project" value="InterPro"/>
</dbReference>
<dbReference type="EMBL" id="HBEF01007195">
    <property type="protein sequence ID" value="CAD8332394.1"/>
    <property type="molecule type" value="Transcribed_RNA"/>
</dbReference>
<reference evidence="4" key="1">
    <citation type="submission" date="2021-01" db="EMBL/GenBank/DDBJ databases">
        <authorList>
            <person name="Corre E."/>
            <person name="Pelletier E."/>
            <person name="Niang G."/>
            <person name="Scheremetjew M."/>
            <person name="Finn R."/>
            <person name="Kale V."/>
            <person name="Holt S."/>
            <person name="Cochrane G."/>
            <person name="Meng A."/>
            <person name="Brown T."/>
            <person name="Cohen L."/>
        </authorList>
    </citation>
    <scope>NUCLEOTIDE SEQUENCE</scope>
    <source>
        <strain evidence="4">CCMP3328</strain>
    </source>
</reference>
<name>A0A7R9WSW5_9STRA</name>
<evidence type="ECO:0000256" key="2">
    <source>
        <dbReference type="SAM" id="Phobius"/>
    </source>
</evidence>
<keyword evidence="2" id="KW-1133">Transmembrane helix</keyword>
<sequence>MGKGGRTSEPTAQQKAADNSLEWKSPYDPQAKDAPELPTKGQIKASIPAHCFERSYIWGMSYLIRDLIIAGGFVYATSQVLSTDIPTDASGLAAWVFGWNFYAFWMGTIMTGPWVVAHECGHGAFSPSQDWNDVVGFIVHQALLVPYYAWQYTHAKHHRRTNHLLDGESHVPSTATENGLGDNHERLSFYAVYHEAMGDGAFAAFQIFTHLVIGWPLYLLGLASNGKLDHKGNPLEGIPDHFRPTSPMFPEKVSFKIALSTATTMASLGALVYAGFEYGFLPVFLWYCHPYMYVNAWLVLYTWLQHSDPSVPHYGDGEWTWVKGALSTIDRPYGIFDFFHHEIGSTHVAHHLFHEMPHYNAREATRALKAYLGPKGLYNYDPTPWYQAMWKIAKTCHYVDSTEGIQYYKSLEDVPLTKDRKKVE</sequence>
<evidence type="ECO:0000313" key="4">
    <source>
        <dbReference type="EMBL" id="CAD8332394.1"/>
    </source>
</evidence>
<proteinExistence type="predicted"/>
<keyword evidence="2" id="KW-0472">Membrane</keyword>
<dbReference type="InterPro" id="IPR005804">
    <property type="entry name" value="FA_desaturase_dom"/>
</dbReference>
<gene>
    <name evidence="4" type="ORF">CAUS1442_LOCUS4493</name>
</gene>
<feature type="transmembrane region" description="Helical" evidence="2">
    <location>
        <begin position="93"/>
        <end position="114"/>
    </location>
</feature>
<dbReference type="GO" id="GO:0006629">
    <property type="term" value="P:lipid metabolic process"/>
    <property type="evidence" value="ECO:0007669"/>
    <property type="project" value="InterPro"/>
</dbReference>
<dbReference type="AlphaFoldDB" id="A0A7R9WSW5"/>
<protein>
    <recommendedName>
        <fullName evidence="3">Fatty acid desaturase domain-containing protein</fullName>
    </recommendedName>
</protein>
<feature type="domain" description="Fatty acid desaturase" evidence="3">
    <location>
        <begin position="95"/>
        <end position="377"/>
    </location>
</feature>
<organism evidence="4">
    <name type="scientific">Craspedostauros australis</name>
    <dbReference type="NCBI Taxonomy" id="1486917"/>
    <lineage>
        <taxon>Eukaryota</taxon>
        <taxon>Sar</taxon>
        <taxon>Stramenopiles</taxon>
        <taxon>Ochrophyta</taxon>
        <taxon>Bacillariophyta</taxon>
        <taxon>Bacillariophyceae</taxon>
        <taxon>Bacillariophycidae</taxon>
        <taxon>Naviculales</taxon>
        <taxon>Naviculaceae</taxon>
        <taxon>Craspedostauros</taxon>
    </lineage>
</organism>
<dbReference type="CDD" id="cd03507">
    <property type="entry name" value="Delta12-FADS-like"/>
    <property type="match status" value="1"/>
</dbReference>
<feature type="compositionally biased region" description="Polar residues" evidence="1">
    <location>
        <begin position="8"/>
        <end position="17"/>
    </location>
</feature>
<evidence type="ECO:0000256" key="1">
    <source>
        <dbReference type="SAM" id="MobiDB-lite"/>
    </source>
</evidence>
<accession>A0A7R9WSW5</accession>
<feature type="region of interest" description="Disordered" evidence="1">
    <location>
        <begin position="1"/>
        <end position="39"/>
    </location>
</feature>
<keyword evidence="2" id="KW-0812">Transmembrane</keyword>
<dbReference type="PANTHER" id="PTHR32100">
    <property type="entry name" value="OMEGA-6 FATTY ACID DESATURASE, CHLOROPLASTIC"/>
    <property type="match status" value="1"/>
</dbReference>
<dbReference type="InterPro" id="IPR012171">
    <property type="entry name" value="Fatty_acid_desaturase"/>
</dbReference>
<dbReference type="Pfam" id="PF00487">
    <property type="entry name" value="FA_desaturase"/>
    <property type="match status" value="1"/>
</dbReference>